<proteinExistence type="inferred from homology"/>
<comment type="caution">
    <text evidence="8">The sequence shown here is derived from an EMBL/GenBank/DDBJ whole genome shotgun (WGS) entry which is preliminary data.</text>
</comment>
<dbReference type="PANTHER" id="PTHR43133">
    <property type="entry name" value="RNA POLYMERASE ECF-TYPE SIGMA FACTO"/>
    <property type="match status" value="1"/>
</dbReference>
<dbReference type="NCBIfam" id="NF009191">
    <property type="entry name" value="PRK12539.1"/>
    <property type="match status" value="1"/>
</dbReference>
<dbReference type="GO" id="GO:0003677">
    <property type="term" value="F:DNA binding"/>
    <property type="evidence" value="ECO:0007669"/>
    <property type="project" value="UniProtKB-KW"/>
</dbReference>
<dbReference type="InterPro" id="IPR014284">
    <property type="entry name" value="RNA_pol_sigma-70_dom"/>
</dbReference>
<name>A0A3P3ELS9_9BURK</name>
<evidence type="ECO:0000256" key="2">
    <source>
        <dbReference type="ARBA" id="ARBA00023015"/>
    </source>
</evidence>
<dbReference type="InterPro" id="IPR013249">
    <property type="entry name" value="RNA_pol_sigma70_r4_t2"/>
</dbReference>
<dbReference type="InterPro" id="IPR007627">
    <property type="entry name" value="RNA_pol_sigma70_r2"/>
</dbReference>
<keyword evidence="3" id="KW-0731">Sigma factor</keyword>
<dbReference type="InterPro" id="IPR013325">
    <property type="entry name" value="RNA_pol_sigma_r2"/>
</dbReference>
<evidence type="ECO:0000256" key="3">
    <source>
        <dbReference type="ARBA" id="ARBA00023082"/>
    </source>
</evidence>
<dbReference type="AlphaFoldDB" id="A0A3P3ELS9"/>
<dbReference type="NCBIfam" id="TIGR02937">
    <property type="entry name" value="sigma70-ECF"/>
    <property type="match status" value="1"/>
</dbReference>
<protein>
    <submittedName>
        <fullName evidence="8">Sigma-70 family RNA polymerase sigma factor</fullName>
    </submittedName>
</protein>
<feature type="domain" description="RNA polymerase sigma-70 region 2" evidence="6">
    <location>
        <begin position="34"/>
        <end position="99"/>
    </location>
</feature>
<evidence type="ECO:0000313" key="8">
    <source>
        <dbReference type="EMBL" id="RRH87359.1"/>
    </source>
</evidence>
<dbReference type="SUPFAM" id="SSF88946">
    <property type="entry name" value="Sigma2 domain of RNA polymerase sigma factors"/>
    <property type="match status" value="1"/>
</dbReference>
<dbReference type="GO" id="GO:0016987">
    <property type="term" value="F:sigma factor activity"/>
    <property type="evidence" value="ECO:0007669"/>
    <property type="project" value="UniProtKB-KW"/>
</dbReference>
<dbReference type="EMBL" id="RQXU01000009">
    <property type="protein sequence ID" value="RRH87359.1"/>
    <property type="molecule type" value="Genomic_DNA"/>
</dbReference>
<sequence>MDSSSRTSDAEAALRSLFLRGLDGDAAAYREFLQKLSAHLRAFLGKRLFGWPDEVEDLVQECLLAMHNQRHTYQSDQPLTAWVHAIARYKMIDLLRAKSAREALHDPLDDDLAVFAESAIEASDARRDLGGLLQTLPERQRLPIVHVKLEGLSVAETASLTGMSESAVKVGIHRGLKALAARLRSRAP</sequence>
<evidence type="ECO:0000259" key="7">
    <source>
        <dbReference type="Pfam" id="PF08281"/>
    </source>
</evidence>
<reference evidence="9 10" key="2">
    <citation type="submission" date="2018-12" db="EMBL/GenBank/DDBJ databases">
        <title>The genome sequences of strain 502.</title>
        <authorList>
            <person name="Gao J."/>
            <person name="Sun J."/>
        </authorList>
    </citation>
    <scope>NUCLEOTIDE SEQUENCE [LARGE SCALE GENOMIC DNA]</scope>
    <source>
        <strain evidence="9 10">502</strain>
    </source>
</reference>
<accession>A0A3P3ELS9</accession>
<keyword evidence="10" id="KW-1185">Reference proteome</keyword>
<evidence type="ECO:0000256" key="1">
    <source>
        <dbReference type="ARBA" id="ARBA00010641"/>
    </source>
</evidence>
<dbReference type="Gene3D" id="1.10.1740.10">
    <property type="match status" value="1"/>
</dbReference>
<dbReference type="NCBIfam" id="NF009188">
    <property type="entry name" value="PRK12536.1"/>
    <property type="match status" value="1"/>
</dbReference>
<dbReference type="InterPro" id="IPR039425">
    <property type="entry name" value="RNA_pol_sigma-70-like"/>
</dbReference>
<keyword evidence="2" id="KW-0805">Transcription regulation</keyword>
<feature type="domain" description="RNA polymerase sigma factor 70 region 4 type 2" evidence="7">
    <location>
        <begin position="128"/>
        <end position="179"/>
    </location>
</feature>
<dbReference type="CDD" id="cd06171">
    <property type="entry name" value="Sigma70_r4"/>
    <property type="match status" value="1"/>
</dbReference>
<reference evidence="8 11" key="1">
    <citation type="submission" date="2018-11" db="EMBL/GenBank/DDBJ databases">
        <title>The genome of Variovorax sp T529.</title>
        <authorList>
            <person name="Gao J."/>
        </authorList>
    </citation>
    <scope>NUCLEOTIDE SEQUENCE [LARGE SCALE GENOMIC DNA]</scope>
    <source>
        <strain evidence="8 11">T529</strain>
    </source>
</reference>
<keyword evidence="4" id="KW-0238">DNA-binding</keyword>
<keyword evidence="5" id="KW-0804">Transcription</keyword>
<dbReference type="Proteomes" id="UP000271590">
    <property type="component" value="Unassembled WGS sequence"/>
</dbReference>
<dbReference type="PANTHER" id="PTHR43133:SF58">
    <property type="entry name" value="ECF RNA POLYMERASE SIGMA FACTOR SIGD"/>
    <property type="match status" value="1"/>
</dbReference>
<dbReference type="Pfam" id="PF08281">
    <property type="entry name" value="Sigma70_r4_2"/>
    <property type="match status" value="1"/>
</dbReference>
<dbReference type="SUPFAM" id="SSF88659">
    <property type="entry name" value="Sigma3 and sigma4 domains of RNA polymerase sigma factors"/>
    <property type="match status" value="1"/>
</dbReference>
<dbReference type="EMBL" id="RXFQ01000008">
    <property type="protein sequence ID" value="RSZ35654.1"/>
    <property type="molecule type" value="Genomic_DNA"/>
</dbReference>
<evidence type="ECO:0000313" key="9">
    <source>
        <dbReference type="EMBL" id="RSZ35654.1"/>
    </source>
</evidence>
<organism evidence="8 11">
    <name type="scientific">Variovorax beijingensis</name>
    <dbReference type="NCBI Taxonomy" id="2496117"/>
    <lineage>
        <taxon>Bacteria</taxon>
        <taxon>Pseudomonadati</taxon>
        <taxon>Pseudomonadota</taxon>
        <taxon>Betaproteobacteria</taxon>
        <taxon>Burkholderiales</taxon>
        <taxon>Comamonadaceae</taxon>
        <taxon>Variovorax</taxon>
    </lineage>
</organism>
<dbReference type="Pfam" id="PF04542">
    <property type="entry name" value="Sigma70_r2"/>
    <property type="match status" value="1"/>
</dbReference>
<gene>
    <name evidence="8" type="ORF">EH244_16885</name>
    <name evidence="9" type="ORF">EJO66_15840</name>
</gene>
<comment type="similarity">
    <text evidence="1">Belongs to the sigma-70 factor family. ECF subfamily.</text>
</comment>
<evidence type="ECO:0000256" key="4">
    <source>
        <dbReference type="ARBA" id="ARBA00023125"/>
    </source>
</evidence>
<evidence type="ECO:0000256" key="5">
    <source>
        <dbReference type="ARBA" id="ARBA00023163"/>
    </source>
</evidence>
<evidence type="ECO:0000313" key="11">
    <source>
        <dbReference type="Proteomes" id="UP000271590"/>
    </source>
</evidence>
<dbReference type="GO" id="GO:0006352">
    <property type="term" value="P:DNA-templated transcription initiation"/>
    <property type="evidence" value="ECO:0007669"/>
    <property type="project" value="InterPro"/>
</dbReference>
<dbReference type="InterPro" id="IPR036388">
    <property type="entry name" value="WH-like_DNA-bd_sf"/>
</dbReference>
<dbReference type="Proteomes" id="UP000271137">
    <property type="component" value="Unassembled WGS sequence"/>
</dbReference>
<evidence type="ECO:0000313" key="10">
    <source>
        <dbReference type="Proteomes" id="UP000271137"/>
    </source>
</evidence>
<dbReference type="InterPro" id="IPR013324">
    <property type="entry name" value="RNA_pol_sigma_r3/r4-like"/>
</dbReference>
<evidence type="ECO:0000259" key="6">
    <source>
        <dbReference type="Pfam" id="PF04542"/>
    </source>
</evidence>
<dbReference type="Gene3D" id="1.10.10.10">
    <property type="entry name" value="Winged helix-like DNA-binding domain superfamily/Winged helix DNA-binding domain"/>
    <property type="match status" value="1"/>
</dbReference>